<evidence type="ECO:0000256" key="3">
    <source>
        <dbReference type="ARBA" id="ARBA00023002"/>
    </source>
</evidence>
<dbReference type="PANTHER" id="PTHR46332">
    <property type="entry name" value="ASPARTATE BETA-HYDROXYLASE DOMAIN-CONTAINING PROTEIN 2"/>
    <property type="match status" value="1"/>
</dbReference>
<evidence type="ECO:0000313" key="6">
    <source>
        <dbReference type="Proteomes" id="UP000234752"/>
    </source>
</evidence>
<dbReference type="GO" id="GO:0016020">
    <property type="term" value="C:membrane"/>
    <property type="evidence" value="ECO:0007669"/>
    <property type="project" value="TreeGrafter"/>
</dbReference>
<gene>
    <name evidence="5" type="ORF">C0V82_08515</name>
</gene>
<reference evidence="5 6" key="1">
    <citation type="submission" date="2017-12" db="EMBL/GenBank/DDBJ databases">
        <title>Genomes of bacteria within cyanobacterial aggregates.</title>
        <authorList>
            <person name="Cai H."/>
        </authorList>
    </citation>
    <scope>NUCLEOTIDE SEQUENCE [LARGE SCALE GENOMIC DNA]</scope>
    <source>
        <strain evidence="5 6">TH16</strain>
    </source>
</reference>
<dbReference type="InterPro" id="IPR027443">
    <property type="entry name" value="IPNS-like_sf"/>
</dbReference>
<dbReference type="SUPFAM" id="SSF48452">
    <property type="entry name" value="TPR-like"/>
    <property type="match status" value="1"/>
</dbReference>
<proteinExistence type="inferred from homology"/>
<accession>A0A2K9NB91</accession>
<feature type="domain" description="Aspartyl/asparaginy/proline hydroxylase" evidence="4">
    <location>
        <begin position="211"/>
        <end position="374"/>
    </location>
</feature>
<dbReference type="InterPro" id="IPR011990">
    <property type="entry name" value="TPR-like_helical_dom_sf"/>
</dbReference>
<evidence type="ECO:0000256" key="2">
    <source>
        <dbReference type="ARBA" id="ARBA00022964"/>
    </source>
</evidence>
<protein>
    <submittedName>
        <fullName evidence="5">Asparaginyl beta-hydroxylase</fullName>
    </submittedName>
</protein>
<organism evidence="5 6">
    <name type="scientific">Niveispirillum cyanobacteriorum</name>
    <dbReference type="NCBI Taxonomy" id="1612173"/>
    <lineage>
        <taxon>Bacteria</taxon>
        <taxon>Pseudomonadati</taxon>
        <taxon>Pseudomonadota</taxon>
        <taxon>Alphaproteobacteria</taxon>
        <taxon>Rhodospirillales</taxon>
        <taxon>Azospirillaceae</taxon>
        <taxon>Niveispirillum</taxon>
    </lineage>
</organism>
<evidence type="ECO:0000313" key="5">
    <source>
        <dbReference type="EMBL" id="AUN30272.1"/>
    </source>
</evidence>
<dbReference type="Proteomes" id="UP000234752">
    <property type="component" value="Chromosome eg_1"/>
</dbReference>
<dbReference type="Pfam" id="PF05118">
    <property type="entry name" value="Asp_Arg_Hydrox"/>
    <property type="match status" value="1"/>
</dbReference>
<keyword evidence="3" id="KW-0560">Oxidoreductase</keyword>
<dbReference type="KEGG" id="ncb:C0V82_08515"/>
<dbReference type="InterPro" id="IPR051821">
    <property type="entry name" value="Asp/Asn_beta-hydroxylase"/>
</dbReference>
<evidence type="ECO:0000256" key="1">
    <source>
        <dbReference type="ARBA" id="ARBA00007730"/>
    </source>
</evidence>
<dbReference type="Gene3D" id="1.25.40.10">
    <property type="entry name" value="Tetratricopeptide repeat domain"/>
    <property type="match status" value="1"/>
</dbReference>
<dbReference type="AlphaFoldDB" id="A0A2K9NB91"/>
<evidence type="ECO:0000259" key="4">
    <source>
        <dbReference type="Pfam" id="PF05118"/>
    </source>
</evidence>
<comment type="similarity">
    <text evidence="1">Belongs to the aspartyl/asparaginyl beta-hydroxylase family.</text>
</comment>
<dbReference type="SUPFAM" id="SSF51197">
    <property type="entry name" value="Clavaminate synthase-like"/>
    <property type="match status" value="1"/>
</dbReference>
<dbReference type="EMBL" id="CP025611">
    <property type="protein sequence ID" value="AUN30272.1"/>
    <property type="molecule type" value="Genomic_DNA"/>
</dbReference>
<sequence length="403" mass="43995">MEAARSQEATMFTRPADPTPHARAGAEALKRGDFAGAKAGFGQAVAMGANDLGIWLGLAYGCRGVGDASGMVAALDKVLALDPRNVRALILKGDHFGGQGDHKAATSFYNNALRAAPPAAQLPPDLVAELRRVQAATQDYARRFEAHLLSSLEQAGFGADMGGGRFGRSLDILFGRRQVYYQQPQAYLFPELPQVQFYDRAAFPWLERLEAQTDAIRQELLAVMQGPEAFQPYLEASANRAQVDRSGLRGNPDWSAFYLWKNGVPQTENIARCPATAAAMDGIPLTGIRGRAPSVLFSLLKPGTHIPAHTGFVNTRLICHLPLIVPGQCRFRVGNETREWQEGQAWVFDDTVEHEAWNDSGETRVVLLFDVWRPELTQAEREMVAAMLTAIDEYGAGSGEWGA</sequence>
<dbReference type="GO" id="GO:0051213">
    <property type="term" value="F:dioxygenase activity"/>
    <property type="evidence" value="ECO:0007669"/>
    <property type="project" value="UniProtKB-KW"/>
</dbReference>
<keyword evidence="2" id="KW-0223">Dioxygenase</keyword>
<dbReference type="PANTHER" id="PTHR46332:SF5">
    <property type="entry name" value="ASPARTATE BETA-HYDROXYLASE DOMAIN CONTAINING 2"/>
    <property type="match status" value="1"/>
</dbReference>
<dbReference type="Gene3D" id="2.60.120.330">
    <property type="entry name" value="B-lactam Antibiotic, Isopenicillin N Synthase, Chain"/>
    <property type="match status" value="1"/>
</dbReference>
<keyword evidence="6" id="KW-1185">Reference proteome</keyword>
<name>A0A2K9NB91_9PROT</name>
<dbReference type="InterPro" id="IPR007803">
    <property type="entry name" value="Asp/Arg/Pro-Hydrxlase"/>
</dbReference>